<comment type="catalytic activity">
    <reaction evidence="9 12">
        <text>cutin + H2O = cutin monomers.</text>
        <dbReference type="EC" id="3.1.1.74"/>
    </reaction>
</comment>
<dbReference type="InterPro" id="IPR029058">
    <property type="entry name" value="AB_hydrolase_fold"/>
</dbReference>
<dbReference type="Pfam" id="PF01083">
    <property type="entry name" value="Cutinase"/>
    <property type="match status" value="1"/>
</dbReference>
<dbReference type="GO" id="GO:0016052">
    <property type="term" value="P:carbohydrate catabolic process"/>
    <property type="evidence" value="ECO:0007669"/>
    <property type="project" value="TreeGrafter"/>
</dbReference>
<evidence type="ECO:0000256" key="9">
    <source>
        <dbReference type="ARBA" id="ARBA00034045"/>
    </source>
</evidence>
<keyword evidence="15" id="KW-1185">Reference proteome</keyword>
<organism evidence="14 15">
    <name type="scientific">Ascobolus immersus RN42</name>
    <dbReference type="NCBI Taxonomy" id="1160509"/>
    <lineage>
        <taxon>Eukaryota</taxon>
        <taxon>Fungi</taxon>
        <taxon>Dikarya</taxon>
        <taxon>Ascomycota</taxon>
        <taxon>Pezizomycotina</taxon>
        <taxon>Pezizomycetes</taxon>
        <taxon>Pezizales</taxon>
        <taxon>Ascobolaceae</taxon>
        <taxon>Ascobolus</taxon>
    </lineage>
</organism>
<keyword evidence="5 12" id="KW-0964">Secreted</keyword>
<accession>A0A3N4HSF9</accession>
<feature type="disulfide bond" evidence="11">
    <location>
        <begin position="224"/>
        <end position="231"/>
    </location>
</feature>
<comment type="subcellular location">
    <subcellularLocation>
        <location evidence="1 12">Secreted</location>
    </subcellularLocation>
</comment>
<evidence type="ECO:0000256" key="10">
    <source>
        <dbReference type="PIRSR" id="PIRSR611150-1"/>
    </source>
</evidence>
<evidence type="ECO:0000256" key="5">
    <source>
        <dbReference type="ARBA" id="ARBA00022525"/>
    </source>
</evidence>
<feature type="signal peptide" evidence="12">
    <location>
        <begin position="1"/>
        <end position="20"/>
    </location>
</feature>
<feature type="region of interest" description="Disordered" evidence="13">
    <location>
        <begin position="65"/>
        <end position="86"/>
    </location>
</feature>
<feature type="disulfide bond" evidence="11">
    <location>
        <begin position="91"/>
        <end position="165"/>
    </location>
</feature>
<dbReference type="InterPro" id="IPR043580">
    <property type="entry name" value="CUTINASE_1"/>
</dbReference>
<dbReference type="EMBL" id="ML119738">
    <property type="protein sequence ID" value="RPA76775.1"/>
    <property type="molecule type" value="Genomic_DNA"/>
</dbReference>
<sequence length="261" mass="27101">MRSTFLVSLVTVLAATLTSAAPAALPQVESTAPSGSTTTITIDNNFLLKLEEQFRASSAPAAPEITPYGDIFNPDDEDPSQTISDLNAGKCGPVILIYAKGTTQGGNIGQSPGLKFARDLKASISGASVQGVLPYNANVIGYLAGGDGEGATSMANLVIKAAKQCPSSKIVMSGYSQGAQVVHKAIKKLATSYYTRIAAVVTIGDPNRDDALPSALQAKRLTVCNDGDPICDGLPLPIGSHAGVEYEKRVAQMVSYIKARV</sequence>
<dbReference type="InterPro" id="IPR000675">
    <property type="entry name" value="Cutinase/axe"/>
</dbReference>
<dbReference type="SMART" id="SM01110">
    <property type="entry name" value="Cutinase"/>
    <property type="match status" value="1"/>
</dbReference>
<evidence type="ECO:0000313" key="15">
    <source>
        <dbReference type="Proteomes" id="UP000275078"/>
    </source>
</evidence>
<dbReference type="EC" id="3.1.1.74" evidence="3 12"/>
<dbReference type="STRING" id="1160509.A0A3N4HSF9"/>
<feature type="active site" description="Nucleophile" evidence="10">
    <location>
        <position position="176"/>
    </location>
</feature>
<dbReference type="PANTHER" id="PTHR48250">
    <property type="entry name" value="CUTINASE 2-RELATED"/>
    <property type="match status" value="1"/>
</dbReference>
<dbReference type="Gene3D" id="3.40.50.1820">
    <property type="entry name" value="alpha/beta hydrolase"/>
    <property type="match status" value="1"/>
</dbReference>
<keyword evidence="8 11" id="KW-1015">Disulfide bond</keyword>
<dbReference type="GO" id="GO:0050525">
    <property type="term" value="F:cutinase activity"/>
    <property type="evidence" value="ECO:0007669"/>
    <property type="project" value="UniProtKB-UniRule"/>
</dbReference>
<evidence type="ECO:0000256" key="8">
    <source>
        <dbReference type="ARBA" id="ARBA00023157"/>
    </source>
</evidence>
<dbReference type="InterPro" id="IPR011150">
    <property type="entry name" value="Cutinase_monf"/>
</dbReference>
<feature type="chain" id="PRO_5017852078" description="Cutinase" evidence="12">
    <location>
        <begin position="21"/>
        <end position="261"/>
    </location>
</feature>
<dbReference type="SUPFAM" id="SSF53474">
    <property type="entry name" value="alpha/beta-Hydrolases"/>
    <property type="match status" value="1"/>
</dbReference>
<evidence type="ECO:0000313" key="14">
    <source>
        <dbReference type="EMBL" id="RPA76775.1"/>
    </source>
</evidence>
<gene>
    <name evidence="14" type="ORF">BJ508DRAFT_242452</name>
</gene>
<keyword evidence="6 12" id="KW-0732">Signal</keyword>
<keyword evidence="4 12" id="KW-0719">Serine esterase</keyword>
<protein>
    <recommendedName>
        <fullName evidence="3 12">Cutinase</fullName>
        <ecNumber evidence="3 12">3.1.1.74</ecNumber>
    </recommendedName>
</protein>
<dbReference type="PANTHER" id="PTHR48250:SF2">
    <property type="entry name" value="CUTINASE"/>
    <property type="match status" value="1"/>
</dbReference>
<evidence type="ECO:0000256" key="13">
    <source>
        <dbReference type="SAM" id="MobiDB-lite"/>
    </source>
</evidence>
<dbReference type="GO" id="GO:0005576">
    <property type="term" value="C:extracellular region"/>
    <property type="evidence" value="ECO:0007669"/>
    <property type="project" value="UniProtKB-SubCell"/>
</dbReference>
<evidence type="ECO:0000256" key="1">
    <source>
        <dbReference type="ARBA" id="ARBA00004613"/>
    </source>
</evidence>
<proteinExistence type="inferred from homology"/>
<evidence type="ECO:0000256" key="6">
    <source>
        <dbReference type="ARBA" id="ARBA00022729"/>
    </source>
</evidence>
<dbReference type="OrthoDB" id="2975078at2759"/>
<comment type="similarity">
    <text evidence="2 12">Belongs to the cutinase family.</text>
</comment>
<evidence type="ECO:0000256" key="7">
    <source>
        <dbReference type="ARBA" id="ARBA00022801"/>
    </source>
</evidence>
<evidence type="ECO:0000256" key="2">
    <source>
        <dbReference type="ARBA" id="ARBA00007534"/>
    </source>
</evidence>
<comment type="function">
    <text evidence="12">Catalyzes the hydrolysis of complex carboxylic polyesters found in the cell wall of plants. Degrades cutin, a macromolecule that forms the structure of the plant cuticle.</text>
</comment>
<keyword evidence="7 12" id="KW-0378">Hydrolase</keyword>
<feature type="active site" description="Proton donor/acceptor" evidence="10">
    <location>
        <position position="241"/>
    </location>
</feature>
<name>A0A3N4HSF9_ASCIM</name>
<evidence type="ECO:0000256" key="4">
    <source>
        <dbReference type="ARBA" id="ARBA00022487"/>
    </source>
</evidence>
<evidence type="ECO:0000256" key="3">
    <source>
        <dbReference type="ARBA" id="ARBA00013095"/>
    </source>
</evidence>
<dbReference type="AlphaFoldDB" id="A0A3N4HSF9"/>
<evidence type="ECO:0000256" key="12">
    <source>
        <dbReference type="RuleBase" id="RU361263"/>
    </source>
</evidence>
<dbReference type="Proteomes" id="UP000275078">
    <property type="component" value="Unassembled WGS sequence"/>
</dbReference>
<feature type="active site" evidence="10">
    <location>
        <position position="228"/>
    </location>
</feature>
<reference evidence="14 15" key="1">
    <citation type="journal article" date="2018" name="Nat. Ecol. Evol.">
        <title>Pezizomycetes genomes reveal the molecular basis of ectomycorrhizal truffle lifestyle.</title>
        <authorList>
            <person name="Murat C."/>
            <person name="Payen T."/>
            <person name="Noel B."/>
            <person name="Kuo A."/>
            <person name="Morin E."/>
            <person name="Chen J."/>
            <person name="Kohler A."/>
            <person name="Krizsan K."/>
            <person name="Balestrini R."/>
            <person name="Da Silva C."/>
            <person name="Montanini B."/>
            <person name="Hainaut M."/>
            <person name="Levati E."/>
            <person name="Barry K.W."/>
            <person name="Belfiori B."/>
            <person name="Cichocki N."/>
            <person name="Clum A."/>
            <person name="Dockter R.B."/>
            <person name="Fauchery L."/>
            <person name="Guy J."/>
            <person name="Iotti M."/>
            <person name="Le Tacon F."/>
            <person name="Lindquist E.A."/>
            <person name="Lipzen A."/>
            <person name="Malagnac F."/>
            <person name="Mello A."/>
            <person name="Molinier V."/>
            <person name="Miyauchi S."/>
            <person name="Poulain J."/>
            <person name="Riccioni C."/>
            <person name="Rubini A."/>
            <person name="Sitrit Y."/>
            <person name="Splivallo R."/>
            <person name="Traeger S."/>
            <person name="Wang M."/>
            <person name="Zifcakova L."/>
            <person name="Wipf D."/>
            <person name="Zambonelli A."/>
            <person name="Paolocci F."/>
            <person name="Nowrousian M."/>
            <person name="Ottonello S."/>
            <person name="Baldrian P."/>
            <person name="Spatafora J.W."/>
            <person name="Henrissat B."/>
            <person name="Nagy L.G."/>
            <person name="Aury J.M."/>
            <person name="Wincker P."/>
            <person name="Grigoriev I.V."/>
            <person name="Bonfante P."/>
            <person name="Martin F.M."/>
        </authorList>
    </citation>
    <scope>NUCLEOTIDE SEQUENCE [LARGE SCALE GENOMIC DNA]</scope>
    <source>
        <strain evidence="14 15">RN42</strain>
    </source>
</reference>
<evidence type="ECO:0000256" key="11">
    <source>
        <dbReference type="PIRSR" id="PIRSR611150-2"/>
    </source>
</evidence>
<dbReference type="PROSITE" id="PS00155">
    <property type="entry name" value="CUTINASE_1"/>
    <property type="match status" value="1"/>
</dbReference>